<dbReference type="AlphaFoldDB" id="A0A0L6CPJ0"/>
<reference evidence="3" key="1">
    <citation type="submission" date="2015-03" db="EMBL/GenBank/DDBJ databases">
        <title>Luteipulveratus halotolerans sp. nov., a novel actinobacterium (Dermacoccaceae) from Sarawak, Malaysia.</title>
        <authorList>
            <person name="Juboi H."/>
            <person name="Basik A."/>
            <person name="Shamsul S.S."/>
            <person name="Arnold P."/>
            <person name="Schmitt E.K."/>
            <person name="Sanglier J.-J."/>
            <person name="Yeo T."/>
        </authorList>
    </citation>
    <scope>NUCLEOTIDE SEQUENCE [LARGE SCALE GENOMIC DNA]</scope>
    <source>
        <strain evidence="3">C296001</strain>
    </source>
</reference>
<evidence type="ECO:0000313" key="3">
    <source>
        <dbReference type="Proteomes" id="UP000037397"/>
    </source>
</evidence>
<accession>A0A0L6CPJ0</accession>
<dbReference type="EMBL" id="LAIR01000001">
    <property type="protein sequence ID" value="KNX39686.1"/>
    <property type="molecule type" value="Genomic_DNA"/>
</dbReference>
<name>A0A0L6CPJ0_9MICO</name>
<organism evidence="2 3">
    <name type="scientific">Luteipulveratus halotolerans</name>
    <dbReference type="NCBI Taxonomy" id="1631356"/>
    <lineage>
        <taxon>Bacteria</taxon>
        <taxon>Bacillati</taxon>
        <taxon>Actinomycetota</taxon>
        <taxon>Actinomycetes</taxon>
        <taxon>Micrococcales</taxon>
        <taxon>Dermacoccaceae</taxon>
        <taxon>Luteipulveratus</taxon>
    </lineage>
</organism>
<gene>
    <name evidence="2" type="ORF">VV01_00160</name>
</gene>
<protein>
    <submittedName>
        <fullName evidence="2">Uncharacterized protein</fullName>
    </submittedName>
</protein>
<evidence type="ECO:0000256" key="1">
    <source>
        <dbReference type="SAM" id="Coils"/>
    </source>
</evidence>
<proteinExistence type="predicted"/>
<sequence>MLTRPTHGRNHEEHAMRYSTAIEAAEHHTDKARARHQAAEQELADLYDKQASICQSITRALEQRAATTRELAAAERREADTRHSA</sequence>
<keyword evidence="3" id="KW-1185">Reference proteome</keyword>
<dbReference type="Proteomes" id="UP000037397">
    <property type="component" value="Unassembled WGS sequence"/>
</dbReference>
<evidence type="ECO:0000313" key="2">
    <source>
        <dbReference type="EMBL" id="KNX39686.1"/>
    </source>
</evidence>
<comment type="caution">
    <text evidence="2">The sequence shown here is derived from an EMBL/GenBank/DDBJ whole genome shotgun (WGS) entry which is preliminary data.</text>
</comment>
<keyword evidence="1" id="KW-0175">Coiled coil</keyword>
<feature type="coiled-coil region" evidence="1">
    <location>
        <begin position="22"/>
        <end position="77"/>
    </location>
</feature>